<reference evidence="6 7" key="1">
    <citation type="submission" date="2024-05" db="EMBL/GenBank/DDBJ databases">
        <authorList>
            <person name="Wallberg A."/>
        </authorList>
    </citation>
    <scope>NUCLEOTIDE SEQUENCE [LARGE SCALE GENOMIC DNA]</scope>
</reference>
<dbReference type="Proteomes" id="UP001497623">
    <property type="component" value="Unassembled WGS sequence"/>
</dbReference>
<evidence type="ECO:0000256" key="2">
    <source>
        <dbReference type="ARBA" id="ARBA00010701"/>
    </source>
</evidence>
<dbReference type="Gene3D" id="3.40.50.1820">
    <property type="entry name" value="alpha/beta hydrolase"/>
    <property type="match status" value="1"/>
</dbReference>
<dbReference type="GO" id="GO:0005615">
    <property type="term" value="C:extracellular space"/>
    <property type="evidence" value="ECO:0007669"/>
    <property type="project" value="TreeGrafter"/>
</dbReference>
<dbReference type="PRINTS" id="PR00821">
    <property type="entry name" value="TAGLIPASE"/>
</dbReference>
<dbReference type="GO" id="GO:0016042">
    <property type="term" value="P:lipid catabolic process"/>
    <property type="evidence" value="ECO:0007669"/>
    <property type="project" value="TreeGrafter"/>
</dbReference>
<dbReference type="Pfam" id="PF00151">
    <property type="entry name" value="Lipase"/>
    <property type="match status" value="1"/>
</dbReference>
<dbReference type="SUPFAM" id="SSF53474">
    <property type="entry name" value="alpha/beta-Hydrolases"/>
    <property type="match status" value="1"/>
</dbReference>
<protein>
    <recommendedName>
        <fullName evidence="5">Lipase domain-containing protein</fullName>
    </recommendedName>
</protein>
<name>A0AAV2Q5V9_MEGNR</name>
<dbReference type="AlphaFoldDB" id="A0AAV2Q5V9"/>
<keyword evidence="7" id="KW-1185">Reference proteome</keyword>
<evidence type="ECO:0000256" key="1">
    <source>
        <dbReference type="ARBA" id="ARBA00004613"/>
    </source>
</evidence>
<dbReference type="InterPro" id="IPR000734">
    <property type="entry name" value="TAG_lipase"/>
</dbReference>
<dbReference type="PANTHER" id="PTHR11610">
    <property type="entry name" value="LIPASE"/>
    <property type="match status" value="1"/>
</dbReference>
<evidence type="ECO:0000256" key="3">
    <source>
        <dbReference type="ARBA" id="ARBA00022525"/>
    </source>
</evidence>
<dbReference type="CDD" id="cd00707">
    <property type="entry name" value="Pancreat_lipase_like"/>
    <property type="match status" value="1"/>
</dbReference>
<feature type="non-terminal residue" evidence="6">
    <location>
        <position position="1"/>
    </location>
</feature>
<organism evidence="6 7">
    <name type="scientific">Meganyctiphanes norvegica</name>
    <name type="common">Northern krill</name>
    <name type="synonym">Thysanopoda norvegica</name>
    <dbReference type="NCBI Taxonomy" id="48144"/>
    <lineage>
        <taxon>Eukaryota</taxon>
        <taxon>Metazoa</taxon>
        <taxon>Ecdysozoa</taxon>
        <taxon>Arthropoda</taxon>
        <taxon>Crustacea</taxon>
        <taxon>Multicrustacea</taxon>
        <taxon>Malacostraca</taxon>
        <taxon>Eumalacostraca</taxon>
        <taxon>Eucarida</taxon>
        <taxon>Euphausiacea</taxon>
        <taxon>Euphausiidae</taxon>
        <taxon>Meganyctiphanes</taxon>
    </lineage>
</organism>
<comment type="caution">
    <text evidence="6">The sequence shown here is derived from an EMBL/GenBank/DDBJ whole genome shotgun (WGS) entry which is preliminary data.</text>
</comment>
<sequence length="353" mass="39228">AIDNLHHLPCCTRQLLSTDMLTTTATVLALLATVSGPCLGASLQGTETRIGNISDVRYLLWTRENSGDWAYYHLHHRDEASLHDSPFQADRPTYFIVHGFQSDGLLDWILEAKTDILEQYDGNIFSVDWAKLCPLPFYIQAVENVYKVGHLTADFIDWLHEETGLAPSQVEVVGHSLGAHVSGITGKSLRSGKLARITGMDPAGPLFHNQTGDYILQPSDADFVDIIHTNAGYVDFGEIGFEKPLGDVDFFVNGGSHQAGCDPNVIGGDFLDLFTSCSHSRSHMYWVESITAMRPDPTFNSWPCDSWEEFENGLCPSCGQGCLDMGFHMDRNLKGIYYLATHWYKPFAKGDDQ</sequence>
<accession>A0AAV2Q5V9</accession>
<comment type="subcellular location">
    <subcellularLocation>
        <location evidence="1">Secreted</location>
    </subcellularLocation>
</comment>
<proteinExistence type="inferred from homology"/>
<dbReference type="GO" id="GO:0016298">
    <property type="term" value="F:lipase activity"/>
    <property type="evidence" value="ECO:0007669"/>
    <property type="project" value="InterPro"/>
</dbReference>
<comment type="similarity">
    <text evidence="2 4">Belongs to the AB hydrolase superfamily. Lipase family.</text>
</comment>
<dbReference type="InterPro" id="IPR029058">
    <property type="entry name" value="AB_hydrolase_fold"/>
</dbReference>
<evidence type="ECO:0000259" key="5">
    <source>
        <dbReference type="Pfam" id="PF00151"/>
    </source>
</evidence>
<feature type="domain" description="Lipase" evidence="5">
    <location>
        <begin position="52"/>
        <end position="343"/>
    </location>
</feature>
<evidence type="ECO:0000313" key="6">
    <source>
        <dbReference type="EMBL" id="CAL4072857.1"/>
    </source>
</evidence>
<dbReference type="InterPro" id="IPR013818">
    <property type="entry name" value="Lipase"/>
</dbReference>
<dbReference type="PANTHER" id="PTHR11610:SF178">
    <property type="entry name" value="LIPASE MEMBER H-A-LIKE PROTEIN"/>
    <property type="match status" value="1"/>
</dbReference>
<evidence type="ECO:0000313" key="7">
    <source>
        <dbReference type="Proteomes" id="UP001497623"/>
    </source>
</evidence>
<evidence type="ECO:0000256" key="4">
    <source>
        <dbReference type="RuleBase" id="RU004262"/>
    </source>
</evidence>
<gene>
    <name evidence="6" type="ORF">MNOR_LOCUS8946</name>
</gene>
<keyword evidence="3" id="KW-0964">Secreted</keyword>
<dbReference type="InterPro" id="IPR033906">
    <property type="entry name" value="Lipase_N"/>
</dbReference>
<dbReference type="EMBL" id="CAXKWB010004232">
    <property type="protein sequence ID" value="CAL4072857.1"/>
    <property type="molecule type" value="Genomic_DNA"/>
</dbReference>